<reference evidence="7 8" key="1">
    <citation type="submission" date="2014-04" db="EMBL/GenBank/DDBJ databases">
        <title>Evolutionary Origins and Diversification of the Mycorrhizal Mutualists.</title>
        <authorList>
            <consortium name="DOE Joint Genome Institute"/>
            <consortium name="Mycorrhizal Genomics Consortium"/>
            <person name="Kohler A."/>
            <person name="Kuo A."/>
            <person name="Nagy L.G."/>
            <person name="Floudas D."/>
            <person name="Copeland A."/>
            <person name="Barry K.W."/>
            <person name="Cichocki N."/>
            <person name="Veneault-Fourrey C."/>
            <person name="LaButti K."/>
            <person name="Lindquist E.A."/>
            <person name="Lipzen A."/>
            <person name="Lundell T."/>
            <person name="Morin E."/>
            <person name="Murat C."/>
            <person name="Riley R."/>
            <person name="Ohm R."/>
            <person name="Sun H."/>
            <person name="Tunlid A."/>
            <person name="Henrissat B."/>
            <person name="Grigoriev I.V."/>
            <person name="Hibbett D.S."/>
            <person name="Martin F."/>
        </authorList>
    </citation>
    <scope>NUCLEOTIDE SEQUENCE [LARGE SCALE GENOMIC DNA]</scope>
    <source>
        <strain evidence="7 8">Koide BX008</strain>
    </source>
</reference>
<organism evidence="7 8">
    <name type="scientific">Amanita muscaria (strain Koide BX008)</name>
    <dbReference type="NCBI Taxonomy" id="946122"/>
    <lineage>
        <taxon>Eukaryota</taxon>
        <taxon>Fungi</taxon>
        <taxon>Dikarya</taxon>
        <taxon>Basidiomycota</taxon>
        <taxon>Agaricomycotina</taxon>
        <taxon>Agaricomycetes</taxon>
        <taxon>Agaricomycetidae</taxon>
        <taxon>Agaricales</taxon>
        <taxon>Pluteineae</taxon>
        <taxon>Amanitaceae</taxon>
        <taxon>Amanita</taxon>
    </lineage>
</organism>
<comment type="similarity">
    <text evidence="1 4">Belongs to the peptidase A1 family.</text>
</comment>
<dbReference type="PROSITE" id="PS51767">
    <property type="entry name" value="PEPTIDASE_A1"/>
    <property type="match status" value="1"/>
</dbReference>
<dbReference type="InterPro" id="IPR001461">
    <property type="entry name" value="Aspartic_peptidase_A1"/>
</dbReference>
<evidence type="ECO:0000256" key="1">
    <source>
        <dbReference type="ARBA" id="ARBA00007447"/>
    </source>
</evidence>
<dbReference type="PANTHER" id="PTHR47966:SF51">
    <property type="entry name" value="BETA-SITE APP-CLEAVING ENZYME, ISOFORM A-RELATED"/>
    <property type="match status" value="1"/>
</dbReference>
<accession>A0A0C2TC38</accession>
<dbReference type="Gene3D" id="2.40.70.10">
    <property type="entry name" value="Acid Proteases"/>
    <property type="match status" value="2"/>
</dbReference>
<dbReference type="STRING" id="946122.A0A0C2TC38"/>
<dbReference type="GO" id="GO:0004190">
    <property type="term" value="F:aspartic-type endopeptidase activity"/>
    <property type="evidence" value="ECO:0007669"/>
    <property type="project" value="UniProtKB-KW"/>
</dbReference>
<dbReference type="PRINTS" id="PR00792">
    <property type="entry name" value="PEPSIN"/>
</dbReference>
<feature type="signal peptide" evidence="5">
    <location>
        <begin position="1"/>
        <end position="19"/>
    </location>
</feature>
<dbReference type="HOGENOM" id="CLU_038846_0_0_1"/>
<keyword evidence="2 4" id="KW-0064">Aspartyl protease</keyword>
<evidence type="ECO:0000256" key="5">
    <source>
        <dbReference type="SAM" id="SignalP"/>
    </source>
</evidence>
<dbReference type="CDD" id="cd05471">
    <property type="entry name" value="pepsin_like"/>
    <property type="match status" value="1"/>
</dbReference>
<keyword evidence="4" id="KW-0378">Hydrolase</keyword>
<evidence type="ECO:0000256" key="3">
    <source>
        <dbReference type="PIRSR" id="PIRSR601461-1"/>
    </source>
</evidence>
<dbReference type="OrthoDB" id="660550at2759"/>
<dbReference type="GO" id="GO:0006508">
    <property type="term" value="P:proteolysis"/>
    <property type="evidence" value="ECO:0007669"/>
    <property type="project" value="UniProtKB-KW"/>
</dbReference>
<evidence type="ECO:0000256" key="2">
    <source>
        <dbReference type="ARBA" id="ARBA00022750"/>
    </source>
</evidence>
<evidence type="ECO:0000259" key="6">
    <source>
        <dbReference type="PROSITE" id="PS51767"/>
    </source>
</evidence>
<dbReference type="SUPFAM" id="SSF50630">
    <property type="entry name" value="Acid proteases"/>
    <property type="match status" value="1"/>
</dbReference>
<gene>
    <name evidence="7" type="ORF">M378DRAFT_126824</name>
</gene>
<dbReference type="AlphaFoldDB" id="A0A0C2TC38"/>
<feature type="chain" id="PRO_5002156025" description="Peptidase A1 domain-containing protein" evidence="5">
    <location>
        <begin position="20"/>
        <end position="407"/>
    </location>
</feature>
<proteinExistence type="inferred from homology"/>
<evidence type="ECO:0000313" key="8">
    <source>
        <dbReference type="Proteomes" id="UP000054549"/>
    </source>
</evidence>
<dbReference type="Pfam" id="PF00026">
    <property type="entry name" value="Asp"/>
    <property type="match status" value="1"/>
</dbReference>
<dbReference type="InterPro" id="IPR021109">
    <property type="entry name" value="Peptidase_aspartic_dom_sf"/>
</dbReference>
<protein>
    <recommendedName>
        <fullName evidence="6">Peptidase A1 domain-containing protein</fullName>
    </recommendedName>
</protein>
<dbReference type="InterPro" id="IPR001969">
    <property type="entry name" value="Aspartic_peptidase_AS"/>
</dbReference>
<sequence>MPLVSLTLSSLLFAIAVTANPVILDQATVAVPITRITQMEGIRNVVQLDRARASYLNARGTGQSFAQDPHPDEEPIFNGMEIYLAQVAVGTPPTSYSLIVDTGSSNTWVGANKSNPYNVFSETSKYTFNAVNVDYGSGSFAGNEFDDRVSFGSFSIDQSIGAAAAARGFRGVDGILGLGPTNLTKGTLKPDIEKAIPTVVDNAVSQGIIGSPLLSAYLEPNQANHQGNGVLTFGAVDNTNRAGEVIYAPITQTLPAGAYWGINQTTSYGSHKIVNNGAGIVDTGTTLLLLDEPSFQVYQQATGGTLDSKTGLLTISESQYEQLLPLIFQIGDHTIQLSPNGQIWPRFQNTAIGGEQDKIYLAVASADLGELDFILGFTFLQRYLTVYDSEARRVGFAATRFTYSNMN</sequence>
<name>A0A0C2TC38_AMAMK</name>
<feature type="domain" description="Peptidase A1" evidence="6">
    <location>
        <begin position="83"/>
        <end position="397"/>
    </location>
</feature>
<feature type="active site" evidence="3">
    <location>
        <position position="282"/>
    </location>
</feature>
<keyword evidence="4" id="KW-0645">Protease</keyword>
<dbReference type="Proteomes" id="UP000054549">
    <property type="component" value="Unassembled WGS sequence"/>
</dbReference>
<dbReference type="InterPro" id="IPR033121">
    <property type="entry name" value="PEPTIDASE_A1"/>
</dbReference>
<dbReference type="PROSITE" id="PS00141">
    <property type="entry name" value="ASP_PROTEASE"/>
    <property type="match status" value="2"/>
</dbReference>
<evidence type="ECO:0000256" key="4">
    <source>
        <dbReference type="RuleBase" id="RU000454"/>
    </source>
</evidence>
<dbReference type="InterPro" id="IPR034164">
    <property type="entry name" value="Pepsin-like_dom"/>
</dbReference>
<dbReference type="InParanoid" id="A0A0C2TC38"/>
<feature type="active site" evidence="3">
    <location>
        <position position="101"/>
    </location>
</feature>
<evidence type="ECO:0000313" key="7">
    <source>
        <dbReference type="EMBL" id="KIL64389.1"/>
    </source>
</evidence>
<keyword evidence="5" id="KW-0732">Signal</keyword>
<keyword evidence="8" id="KW-1185">Reference proteome</keyword>
<dbReference type="EMBL" id="KN818250">
    <property type="protein sequence ID" value="KIL64389.1"/>
    <property type="molecule type" value="Genomic_DNA"/>
</dbReference>
<dbReference type="PANTHER" id="PTHR47966">
    <property type="entry name" value="BETA-SITE APP-CLEAVING ENZYME, ISOFORM A-RELATED"/>
    <property type="match status" value="1"/>
</dbReference>